<gene>
    <name evidence="2" type="ORF">HMPREF1318_1416</name>
</gene>
<organism evidence="2 3">
    <name type="scientific">Actinomyces massiliensis F0489</name>
    <dbReference type="NCBI Taxonomy" id="1125718"/>
    <lineage>
        <taxon>Bacteria</taxon>
        <taxon>Bacillati</taxon>
        <taxon>Actinomycetota</taxon>
        <taxon>Actinomycetes</taxon>
        <taxon>Actinomycetales</taxon>
        <taxon>Actinomycetaceae</taxon>
        <taxon>Actinomyces</taxon>
    </lineage>
</organism>
<dbReference type="AlphaFoldDB" id="J1HGE3"/>
<sequence>MTPIESTDPPELTQPVRRGAGPAPVWPADASLLAALAPWMARRRWYPLKGGSSPEPRDLTLIGDRELAPGVRDLLVAVPRAGAPSVLVHVPLVLETGEALARYRVDGEAPGGEGLTVTGPDGAETSLIDGPHHPAFWRAWAQAVLEAGTILDGTGARAIAQRAERLRVITGEQSNTSVVLPAPASDRDAGGPEDAATGGLIVKLFRVLAPGRNPDVEVSVALAGDGWDRVPAPVAWSAFEWHDPATGARNSTDSAVACTFIPRADDGFELFCSLAADDDGPHGPVRARALALAADLGTTTAQMHRHLAAA</sequence>
<dbReference type="eggNOG" id="COG3281">
    <property type="taxonomic scope" value="Bacteria"/>
</dbReference>
<evidence type="ECO:0000256" key="1">
    <source>
        <dbReference type="SAM" id="MobiDB-lite"/>
    </source>
</evidence>
<accession>J1HGE3</accession>
<feature type="region of interest" description="Disordered" evidence="1">
    <location>
        <begin position="1"/>
        <end position="23"/>
    </location>
</feature>
<evidence type="ECO:0008006" key="4">
    <source>
        <dbReference type="Google" id="ProtNLM"/>
    </source>
</evidence>
<protein>
    <recommendedName>
        <fullName evidence="4">Maltokinase N-terminal cap domain-containing protein</fullName>
    </recommendedName>
</protein>
<comment type="caution">
    <text evidence="2">The sequence shown here is derived from an EMBL/GenBank/DDBJ whole genome shotgun (WGS) entry which is preliminary data.</text>
</comment>
<evidence type="ECO:0000313" key="2">
    <source>
        <dbReference type="EMBL" id="EJF44875.1"/>
    </source>
</evidence>
<evidence type="ECO:0000313" key="3">
    <source>
        <dbReference type="Proteomes" id="UP000002941"/>
    </source>
</evidence>
<name>J1HGE3_9ACTO</name>
<dbReference type="Proteomes" id="UP000002941">
    <property type="component" value="Unassembled WGS sequence"/>
</dbReference>
<proteinExistence type="predicted"/>
<feature type="non-terminal residue" evidence="2">
    <location>
        <position position="310"/>
    </location>
</feature>
<dbReference type="EMBL" id="AKFT01000104">
    <property type="protein sequence ID" value="EJF44875.1"/>
    <property type="molecule type" value="Genomic_DNA"/>
</dbReference>
<keyword evidence="3" id="KW-1185">Reference proteome</keyword>
<reference evidence="2 3" key="1">
    <citation type="submission" date="2012-05" db="EMBL/GenBank/DDBJ databases">
        <authorList>
            <person name="Harkins D.M."/>
            <person name="Madupu R."/>
            <person name="Durkin A.S."/>
            <person name="Torralba M."/>
            <person name="Methe B."/>
            <person name="Sutton G.G."/>
            <person name="Nelson K.E."/>
        </authorList>
    </citation>
    <scope>NUCLEOTIDE SEQUENCE [LARGE SCALE GENOMIC DNA]</scope>
    <source>
        <strain evidence="2 3">F0489</strain>
    </source>
</reference>